<evidence type="ECO:0000256" key="1">
    <source>
        <dbReference type="ARBA" id="ARBA00022481"/>
    </source>
</evidence>
<dbReference type="InterPro" id="IPR000983">
    <property type="entry name" value="Bac_GSPG_pilin"/>
</dbReference>
<accession>A0A2T1KHX2</accession>
<dbReference type="InterPro" id="IPR045584">
    <property type="entry name" value="Pilin-like"/>
</dbReference>
<dbReference type="Pfam" id="PF07963">
    <property type="entry name" value="N_methyl"/>
    <property type="match status" value="1"/>
</dbReference>
<dbReference type="InterPro" id="IPR012902">
    <property type="entry name" value="N_methyl_site"/>
</dbReference>
<organism evidence="3 4">
    <name type="scientific">Marinobacter halophilus</name>
    <dbReference type="NCBI Taxonomy" id="1323740"/>
    <lineage>
        <taxon>Bacteria</taxon>
        <taxon>Pseudomonadati</taxon>
        <taxon>Pseudomonadota</taxon>
        <taxon>Gammaproteobacteria</taxon>
        <taxon>Pseudomonadales</taxon>
        <taxon>Marinobacteraceae</taxon>
        <taxon>Marinobacter</taxon>
    </lineage>
</organism>
<dbReference type="PRINTS" id="PR00813">
    <property type="entry name" value="BCTERIALGSPG"/>
</dbReference>
<dbReference type="AlphaFoldDB" id="A0A2T1KHX2"/>
<sequence>MRIDTVNHRTRNSGFTLIELMIVVAIIGIIAAIAYPSYRNNVMATHRTNAQADLMRLAQWMERKYLQQNYDYRDDGNAPTLPLARSPESGTKMYDLSLTGVQKNAFTLQAAPAGAQADDKCGTLTLDHTGKKEAKKGGADVPDCW</sequence>
<feature type="transmembrane region" description="Helical" evidence="2">
    <location>
        <begin position="20"/>
        <end position="38"/>
    </location>
</feature>
<reference evidence="3 4" key="1">
    <citation type="submission" date="2018-03" db="EMBL/GenBank/DDBJ databases">
        <title>Marinobacter brunus sp. nov., a marine bacterium of Gamma-proteobacteria isolated from the surface seawater of the South China Sea.</title>
        <authorList>
            <person name="Cheng H."/>
            <person name="Wu Y.-H."/>
            <person name="Xamxidin M."/>
            <person name="Xu X.-W."/>
        </authorList>
    </citation>
    <scope>NUCLEOTIDE SEQUENCE [LARGE SCALE GENOMIC DNA]</scope>
    <source>
        <strain evidence="3 4">JCM 30472</strain>
    </source>
</reference>
<evidence type="ECO:0000313" key="3">
    <source>
        <dbReference type="EMBL" id="PSF09182.1"/>
    </source>
</evidence>
<evidence type="ECO:0000313" key="4">
    <source>
        <dbReference type="Proteomes" id="UP000238385"/>
    </source>
</evidence>
<dbReference type="NCBIfam" id="TIGR02532">
    <property type="entry name" value="IV_pilin_GFxxxE"/>
    <property type="match status" value="1"/>
</dbReference>
<keyword evidence="2" id="KW-0472">Membrane</keyword>
<gene>
    <name evidence="3" type="ORF">C7H08_06190</name>
</gene>
<dbReference type="GO" id="GO:0043683">
    <property type="term" value="P:type IV pilus assembly"/>
    <property type="evidence" value="ECO:0007669"/>
    <property type="project" value="InterPro"/>
</dbReference>
<name>A0A2T1KHX2_9GAMM</name>
<dbReference type="OrthoDB" id="5296638at2"/>
<dbReference type="EMBL" id="PXNN01000009">
    <property type="protein sequence ID" value="PSF09182.1"/>
    <property type="molecule type" value="Genomic_DNA"/>
</dbReference>
<dbReference type="GO" id="GO:0015627">
    <property type="term" value="C:type II protein secretion system complex"/>
    <property type="evidence" value="ECO:0007669"/>
    <property type="project" value="InterPro"/>
</dbReference>
<dbReference type="GO" id="GO:0015628">
    <property type="term" value="P:protein secretion by the type II secretion system"/>
    <property type="evidence" value="ECO:0007669"/>
    <property type="project" value="InterPro"/>
</dbReference>
<keyword evidence="2" id="KW-0812">Transmembrane</keyword>
<proteinExistence type="predicted"/>
<comment type="caution">
    <text evidence="3">The sequence shown here is derived from an EMBL/GenBank/DDBJ whole genome shotgun (WGS) entry which is preliminary data.</text>
</comment>
<dbReference type="Gene3D" id="3.30.700.10">
    <property type="entry name" value="Glycoprotein, Type 4 Pilin"/>
    <property type="match status" value="1"/>
</dbReference>
<dbReference type="SUPFAM" id="SSF54523">
    <property type="entry name" value="Pili subunits"/>
    <property type="match status" value="1"/>
</dbReference>
<keyword evidence="4" id="KW-1185">Reference proteome</keyword>
<keyword evidence="1" id="KW-0488">Methylation</keyword>
<dbReference type="PROSITE" id="PS00409">
    <property type="entry name" value="PROKAR_NTER_METHYL"/>
    <property type="match status" value="1"/>
</dbReference>
<dbReference type="PANTHER" id="PTHR30093">
    <property type="entry name" value="GENERAL SECRETION PATHWAY PROTEIN G"/>
    <property type="match status" value="1"/>
</dbReference>
<evidence type="ECO:0000256" key="2">
    <source>
        <dbReference type="SAM" id="Phobius"/>
    </source>
</evidence>
<keyword evidence="2" id="KW-1133">Transmembrane helix</keyword>
<dbReference type="Proteomes" id="UP000238385">
    <property type="component" value="Unassembled WGS sequence"/>
</dbReference>
<dbReference type="Pfam" id="PF16732">
    <property type="entry name" value="ComP_DUS"/>
    <property type="match status" value="1"/>
</dbReference>
<dbReference type="PANTHER" id="PTHR30093:SF47">
    <property type="entry name" value="TYPE IV PILUS NON-CORE MINOR PILIN PILE"/>
    <property type="match status" value="1"/>
</dbReference>
<dbReference type="InterPro" id="IPR031982">
    <property type="entry name" value="PilE-like"/>
</dbReference>
<protein>
    <submittedName>
        <fullName evidence="3">Pilus assembly protein PilE</fullName>
    </submittedName>
</protein>